<feature type="region of interest" description="Disordered" evidence="1">
    <location>
        <begin position="13"/>
        <end position="44"/>
    </location>
</feature>
<dbReference type="EMBL" id="AP018131">
    <property type="protein sequence ID" value="BBA48208.1"/>
    <property type="molecule type" value="Genomic_DNA"/>
</dbReference>
<accession>A0A286TDB6</accession>
<evidence type="ECO:0000256" key="1">
    <source>
        <dbReference type="SAM" id="MobiDB-lite"/>
    </source>
</evidence>
<reference evidence="2 3" key="1">
    <citation type="journal article" date="2017" name="Biosci. Biotechnol. Biochem.">
        <title>Identification and characterization of a sulfoglycosidase from Bifidobacterium bifidum implicated in mucin glycan utilization.</title>
        <authorList>
            <person name="Katoh T."/>
            <person name="Maeshibu T."/>
            <person name="Kikkawa K."/>
            <person name="Gotoh A."/>
            <person name="Tomabechi Y."/>
            <person name="Nakamura M."/>
            <person name="Liao W.-H."/>
            <person name="Yamaguchi M."/>
            <person name="Ashida H."/>
            <person name="Yamamoto K."/>
            <person name="Katayama T."/>
        </authorList>
    </citation>
    <scope>NUCLEOTIDE SEQUENCE [LARGE SCALE GENOMIC DNA]</scope>
    <source>
        <strain evidence="2 3">JCM 7004</strain>
    </source>
</reference>
<protein>
    <submittedName>
        <fullName evidence="2">Uncharacterized protein</fullName>
    </submittedName>
</protein>
<dbReference type="Proteomes" id="UP000262177">
    <property type="component" value="Chromosome"/>
</dbReference>
<sequence length="57" mass="6480">MGNLMMRWNRKASGSRLLETETPKNSRCLPVTPRSKLGSRCNGRPAKRRSLCRIHGL</sequence>
<evidence type="ECO:0000313" key="2">
    <source>
        <dbReference type="EMBL" id="BBA48208.1"/>
    </source>
</evidence>
<gene>
    <name evidence="2" type="ORF">BBJK_01762</name>
</gene>
<organism evidence="2 3">
    <name type="scientific">Bifidobacterium bifidum LMG 13195</name>
    <dbReference type="NCBI Taxonomy" id="1207542"/>
    <lineage>
        <taxon>Bacteria</taxon>
        <taxon>Bacillati</taxon>
        <taxon>Actinomycetota</taxon>
        <taxon>Actinomycetes</taxon>
        <taxon>Bifidobacteriales</taxon>
        <taxon>Bifidobacteriaceae</taxon>
        <taxon>Bifidobacterium</taxon>
    </lineage>
</organism>
<name>A0A286TDB6_BIFBI</name>
<evidence type="ECO:0000313" key="3">
    <source>
        <dbReference type="Proteomes" id="UP000262177"/>
    </source>
</evidence>
<proteinExistence type="predicted"/>
<dbReference type="AlphaFoldDB" id="A0A286TDB6"/>